<keyword evidence="2" id="KW-1134">Transmembrane beta strand</keyword>
<keyword evidence="2" id="KW-0564">Palmitate</keyword>
<dbReference type="Pfam" id="PF02321">
    <property type="entry name" value="OEP"/>
    <property type="match status" value="2"/>
</dbReference>
<dbReference type="PANTHER" id="PTHR30203">
    <property type="entry name" value="OUTER MEMBRANE CATION EFFLUX PROTEIN"/>
    <property type="match status" value="1"/>
</dbReference>
<dbReference type="RefSeq" id="WP_196985559.1">
    <property type="nucleotide sequence ID" value="NZ_JADWYS010000001.1"/>
</dbReference>
<feature type="signal peptide" evidence="2">
    <location>
        <begin position="1"/>
        <end position="20"/>
    </location>
</feature>
<dbReference type="GO" id="GO:0015562">
    <property type="term" value="F:efflux transmembrane transporter activity"/>
    <property type="evidence" value="ECO:0007669"/>
    <property type="project" value="InterPro"/>
</dbReference>
<name>A0A931H2Z5_9BURK</name>
<keyword evidence="2" id="KW-0449">Lipoprotein</keyword>
<organism evidence="3 4">
    <name type="scientific">Caenimonas aquaedulcis</name>
    <dbReference type="NCBI Taxonomy" id="2793270"/>
    <lineage>
        <taxon>Bacteria</taxon>
        <taxon>Pseudomonadati</taxon>
        <taxon>Pseudomonadota</taxon>
        <taxon>Betaproteobacteria</taxon>
        <taxon>Burkholderiales</taxon>
        <taxon>Comamonadaceae</taxon>
        <taxon>Caenimonas</taxon>
    </lineage>
</organism>
<reference evidence="3" key="1">
    <citation type="submission" date="2020-11" db="EMBL/GenBank/DDBJ databases">
        <title>Bacterial whole genome sequence for Caenimonas sp. DR4.4.</title>
        <authorList>
            <person name="Le V."/>
            <person name="Ko S.-R."/>
            <person name="Ahn C.-Y."/>
            <person name="Oh H.-M."/>
        </authorList>
    </citation>
    <scope>NUCLEOTIDE SEQUENCE</scope>
    <source>
        <strain evidence="3">DR4.4</strain>
    </source>
</reference>
<sequence length="464" mass="49435">MNARLLKTSLSVVAAASLLAACSMAPKYERPVAPVAGAFAYPGATSGTAAADLDWQNFFADARLKELIASALRNNRDLRIAVLNIEAARAQYDIRRADRVPNVGLSVAGSRTPGANGSTSSVYTAGLAATAWEIDLFGRIASLSDAALAQYFASEEGRKAAQTSLIASVATTWLSLIADEELLELTRQTLITREDSLRLTKLRFDNGAASELDFRQAQSLYEGARVANAQTQRQRAIDLDTLALLVGEPVAPDFRAGVTSESIALPDLPAATPSDVLVRRPDVRQAEQQLIAANANIGAARAAFFPRISLTAGIGTASTELSGLFKGGSWGFTVAPSLLLPIFDAGRNAAGLRSANVARDIALAQYEKAIQSAFREVSDALAGRALLGEQLQAQRNVVEAESVRMRLSKLRYDNGVSSYLDLLDAQRSLFAAQQALIQTRAAQLQNQVQLYKALGGGWVEPSGR</sequence>
<dbReference type="Proteomes" id="UP000651050">
    <property type="component" value="Unassembled WGS sequence"/>
</dbReference>
<dbReference type="GO" id="GO:0005886">
    <property type="term" value="C:plasma membrane"/>
    <property type="evidence" value="ECO:0007669"/>
    <property type="project" value="UniProtKB-SubCell"/>
</dbReference>
<gene>
    <name evidence="3" type="ORF">I5803_06470</name>
</gene>
<dbReference type="PROSITE" id="PS51257">
    <property type="entry name" value="PROKAR_LIPOPROTEIN"/>
    <property type="match status" value="1"/>
</dbReference>
<proteinExistence type="inferred from homology"/>
<keyword evidence="2" id="KW-0732">Signal</keyword>
<accession>A0A931H2Z5</accession>
<comment type="subcellular location">
    <subcellularLocation>
        <location evidence="2">Cell membrane</location>
        <topology evidence="2">Lipid-anchor</topology>
    </subcellularLocation>
</comment>
<comment type="similarity">
    <text evidence="1 2">Belongs to the outer membrane factor (OMF) (TC 1.B.17) family.</text>
</comment>
<dbReference type="PANTHER" id="PTHR30203:SF32">
    <property type="entry name" value="CATION EFFLUX SYSTEM PROTEIN CUSC"/>
    <property type="match status" value="1"/>
</dbReference>
<dbReference type="SUPFAM" id="SSF56954">
    <property type="entry name" value="Outer membrane efflux proteins (OEP)"/>
    <property type="match status" value="1"/>
</dbReference>
<evidence type="ECO:0000313" key="3">
    <source>
        <dbReference type="EMBL" id="MBG9387654.1"/>
    </source>
</evidence>
<evidence type="ECO:0000313" key="4">
    <source>
        <dbReference type="Proteomes" id="UP000651050"/>
    </source>
</evidence>
<protein>
    <submittedName>
        <fullName evidence="3">Efflux transporter outer membrane subunit</fullName>
    </submittedName>
</protein>
<dbReference type="Gene3D" id="1.20.1600.10">
    <property type="entry name" value="Outer membrane efflux proteins (OEP)"/>
    <property type="match status" value="1"/>
</dbReference>
<keyword evidence="4" id="KW-1185">Reference proteome</keyword>
<feature type="chain" id="PRO_5038171533" evidence="2">
    <location>
        <begin position="21"/>
        <end position="464"/>
    </location>
</feature>
<dbReference type="NCBIfam" id="TIGR01845">
    <property type="entry name" value="outer_NodT"/>
    <property type="match status" value="1"/>
</dbReference>
<dbReference type="AlphaFoldDB" id="A0A931H2Z5"/>
<comment type="caution">
    <text evidence="3">The sequence shown here is derived from an EMBL/GenBank/DDBJ whole genome shotgun (WGS) entry which is preliminary data.</text>
</comment>
<dbReference type="Gene3D" id="2.20.200.10">
    <property type="entry name" value="Outer membrane efflux proteins (OEP)"/>
    <property type="match status" value="1"/>
</dbReference>
<keyword evidence="2" id="KW-0472">Membrane</keyword>
<dbReference type="InterPro" id="IPR003423">
    <property type="entry name" value="OMP_efflux"/>
</dbReference>
<evidence type="ECO:0000256" key="2">
    <source>
        <dbReference type="RuleBase" id="RU362097"/>
    </source>
</evidence>
<evidence type="ECO:0000256" key="1">
    <source>
        <dbReference type="ARBA" id="ARBA00007613"/>
    </source>
</evidence>
<dbReference type="InterPro" id="IPR010131">
    <property type="entry name" value="MdtP/NodT-like"/>
</dbReference>
<dbReference type="EMBL" id="JADWYS010000001">
    <property type="protein sequence ID" value="MBG9387654.1"/>
    <property type="molecule type" value="Genomic_DNA"/>
</dbReference>
<keyword evidence="2" id="KW-0812">Transmembrane</keyword>